<evidence type="ECO:0000313" key="14">
    <source>
        <dbReference type="Proteomes" id="UP001249851"/>
    </source>
</evidence>
<keyword evidence="5 12" id="KW-1133">Transmembrane helix</keyword>
<sequence length="531" mass="60686">MSRKGNDICDELSGIPGVVNYNYINTNTLREGNRVELEQRTTELQQDAAADLEEPKKALSFRERLSTFATSTSAHGVGNIAAASSLTRRVVWFVVTVGMYVALFIMCASLVMRYLTKPVVSRMEMSFEESLDFPAVTICNLNMLRVSEVNKRAFVKRIFQEVNRRQLGDGMKTENLTRSNFQKSLSILGDVKKTLFLSKARTPEERKMLRNIGLDTISLQSNLLHMMLKNIPEDNLTSLGHDLDEMLKHCRWSYYTCHRGSLKNLWRRFWHWKYGNCYVFNSGLMENGTEVPVMKVDKAGPNHGLTMDIFINQGEYVSLTDEAGVRVVLSDQARMPFPFDEGFSVPTGFATSVGIKKRFIKRVDPYKNDSCFDEKKLEQKAYSNIYSEKYHVKYSCEACRMSCLALKEVELCNCSGPKFPVNSSACLSLEQHDCIRDVEAKYKARRLDCVSKCPQPCFENYVRLQIFFEDLSIAKTINEESYKIENLLADIGGQLGLWIGVSVLTVVEVLEFLTTLVTYLWVKRRRGINHK</sequence>
<evidence type="ECO:0000256" key="6">
    <source>
        <dbReference type="ARBA" id="ARBA00023053"/>
    </source>
</evidence>
<dbReference type="Proteomes" id="UP001249851">
    <property type="component" value="Unassembled WGS sequence"/>
</dbReference>
<dbReference type="PANTHER" id="PTHR11690">
    <property type="entry name" value="AMILORIDE-SENSITIVE SODIUM CHANNEL-RELATED"/>
    <property type="match status" value="1"/>
</dbReference>
<dbReference type="GO" id="GO:0015280">
    <property type="term" value="F:ligand-gated sodium channel activity"/>
    <property type="evidence" value="ECO:0007669"/>
    <property type="project" value="TreeGrafter"/>
</dbReference>
<feature type="transmembrane region" description="Helical" evidence="12">
    <location>
        <begin position="495"/>
        <end position="522"/>
    </location>
</feature>
<gene>
    <name evidence="13" type="ORF">P5673_008732</name>
</gene>
<feature type="transmembrane region" description="Helical" evidence="12">
    <location>
        <begin position="90"/>
        <end position="115"/>
    </location>
</feature>
<reference evidence="13" key="2">
    <citation type="journal article" date="2023" name="Science">
        <title>Genomic signatures of disease resistance in endangered staghorn corals.</title>
        <authorList>
            <person name="Vollmer S.V."/>
            <person name="Selwyn J.D."/>
            <person name="Despard B.A."/>
            <person name="Roesel C.L."/>
        </authorList>
    </citation>
    <scope>NUCLEOTIDE SEQUENCE</scope>
    <source>
        <strain evidence="13">K2</strain>
    </source>
</reference>
<dbReference type="GO" id="GO:0005886">
    <property type="term" value="C:plasma membrane"/>
    <property type="evidence" value="ECO:0007669"/>
    <property type="project" value="TreeGrafter"/>
</dbReference>
<comment type="caution">
    <text evidence="13">The sequence shown here is derived from an EMBL/GenBank/DDBJ whole genome shotgun (WGS) entry which is preliminary data.</text>
</comment>
<evidence type="ECO:0000256" key="12">
    <source>
        <dbReference type="SAM" id="Phobius"/>
    </source>
</evidence>
<evidence type="ECO:0000256" key="1">
    <source>
        <dbReference type="ARBA" id="ARBA00004141"/>
    </source>
</evidence>
<keyword evidence="4 11" id="KW-0812">Transmembrane</keyword>
<evidence type="ECO:0000256" key="8">
    <source>
        <dbReference type="ARBA" id="ARBA00023136"/>
    </source>
</evidence>
<keyword evidence="10 11" id="KW-0407">Ion channel</keyword>
<dbReference type="Pfam" id="PF00858">
    <property type="entry name" value="ASC"/>
    <property type="match status" value="1"/>
</dbReference>
<name>A0AAD9QT87_ACRCE</name>
<keyword evidence="14" id="KW-1185">Reference proteome</keyword>
<accession>A0AAD9QT87</accession>
<keyword evidence="8 12" id="KW-0472">Membrane</keyword>
<dbReference type="AlphaFoldDB" id="A0AAD9QT87"/>
<evidence type="ECO:0000256" key="9">
    <source>
        <dbReference type="ARBA" id="ARBA00023201"/>
    </source>
</evidence>
<protein>
    <submittedName>
        <fullName evidence="13">Acid-sensing ion channel 1C</fullName>
    </submittedName>
</protein>
<evidence type="ECO:0000256" key="7">
    <source>
        <dbReference type="ARBA" id="ARBA00023065"/>
    </source>
</evidence>
<keyword evidence="6" id="KW-0915">Sodium</keyword>
<keyword evidence="9 11" id="KW-0739">Sodium transport</keyword>
<keyword evidence="2 11" id="KW-0813">Transport</keyword>
<evidence type="ECO:0000256" key="11">
    <source>
        <dbReference type="RuleBase" id="RU000679"/>
    </source>
</evidence>
<comment type="similarity">
    <text evidence="11">Belongs to the amiloride-sensitive sodium channel (TC 1.A.6) family.</text>
</comment>
<reference evidence="13" key="1">
    <citation type="journal article" date="2023" name="G3 (Bethesda)">
        <title>Whole genome assembly and annotation of the endangered Caribbean coral Acropora cervicornis.</title>
        <authorList>
            <person name="Selwyn J.D."/>
            <person name="Vollmer S.V."/>
        </authorList>
    </citation>
    <scope>NUCLEOTIDE SEQUENCE</scope>
    <source>
        <strain evidence="13">K2</strain>
    </source>
</reference>
<evidence type="ECO:0000256" key="4">
    <source>
        <dbReference type="ARBA" id="ARBA00022692"/>
    </source>
</evidence>
<dbReference type="EMBL" id="JARQWQ010000015">
    <property type="protein sequence ID" value="KAK2566970.1"/>
    <property type="molecule type" value="Genomic_DNA"/>
</dbReference>
<keyword evidence="7 11" id="KW-0406">Ion transport</keyword>
<comment type="subcellular location">
    <subcellularLocation>
        <location evidence="1">Membrane</location>
        <topology evidence="1">Multi-pass membrane protein</topology>
    </subcellularLocation>
</comment>
<evidence type="ECO:0000256" key="2">
    <source>
        <dbReference type="ARBA" id="ARBA00022448"/>
    </source>
</evidence>
<proteinExistence type="inferred from homology"/>
<dbReference type="Gene3D" id="2.60.470.10">
    <property type="entry name" value="Acid-sensing ion channels like domains"/>
    <property type="match status" value="1"/>
</dbReference>
<dbReference type="PANTHER" id="PTHR11690:SF248">
    <property type="entry name" value="PICKPOCKET 17, ISOFORM A"/>
    <property type="match status" value="1"/>
</dbReference>
<organism evidence="13 14">
    <name type="scientific">Acropora cervicornis</name>
    <name type="common">Staghorn coral</name>
    <dbReference type="NCBI Taxonomy" id="6130"/>
    <lineage>
        <taxon>Eukaryota</taxon>
        <taxon>Metazoa</taxon>
        <taxon>Cnidaria</taxon>
        <taxon>Anthozoa</taxon>
        <taxon>Hexacorallia</taxon>
        <taxon>Scleractinia</taxon>
        <taxon>Astrocoeniina</taxon>
        <taxon>Acroporidae</taxon>
        <taxon>Acropora</taxon>
    </lineage>
</organism>
<evidence type="ECO:0000256" key="10">
    <source>
        <dbReference type="ARBA" id="ARBA00023303"/>
    </source>
</evidence>
<evidence type="ECO:0000256" key="5">
    <source>
        <dbReference type="ARBA" id="ARBA00022989"/>
    </source>
</evidence>
<dbReference type="PRINTS" id="PR01078">
    <property type="entry name" value="AMINACHANNEL"/>
</dbReference>
<keyword evidence="3 11" id="KW-0894">Sodium channel</keyword>
<dbReference type="InterPro" id="IPR001873">
    <property type="entry name" value="ENaC"/>
</dbReference>
<evidence type="ECO:0000256" key="3">
    <source>
        <dbReference type="ARBA" id="ARBA00022461"/>
    </source>
</evidence>
<evidence type="ECO:0000313" key="13">
    <source>
        <dbReference type="EMBL" id="KAK2566970.1"/>
    </source>
</evidence>